<accession>A0A4Y7SKA4</accession>
<evidence type="ECO:0000256" key="1">
    <source>
        <dbReference type="SAM" id="SignalP"/>
    </source>
</evidence>
<name>A0A4Y7SKA4_COPMI</name>
<evidence type="ECO:0000313" key="3">
    <source>
        <dbReference type="Proteomes" id="UP000298030"/>
    </source>
</evidence>
<gene>
    <name evidence="2" type="ORF">FA13DRAFT_1798986</name>
</gene>
<proteinExistence type="predicted"/>
<comment type="caution">
    <text evidence="2">The sequence shown here is derived from an EMBL/GenBank/DDBJ whole genome shotgun (WGS) entry which is preliminary data.</text>
</comment>
<protein>
    <recommendedName>
        <fullName evidence="4">Pheromone</fullName>
    </recommendedName>
</protein>
<feature type="chain" id="PRO_5021252973" description="Pheromone" evidence="1">
    <location>
        <begin position="24"/>
        <end position="55"/>
    </location>
</feature>
<dbReference type="Proteomes" id="UP000298030">
    <property type="component" value="Unassembled WGS sequence"/>
</dbReference>
<evidence type="ECO:0008006" key="4">
    <source>
        <dbReference type="Google" id="ProtNLM"/>
    </source>
</evidence>
<dbReference type="EMBL" id="QPFP01000093">
    <property type="protein sequence ID" value="TEB22320.1"/>
    <property type="molecule type" value="Genomic_DNA"/>
</dbReference>
<dbReference type="AlphaFoldDB" id="A0A4Y7SKA4"/>
<feature type="signal peptide" evidence="1">
    <location>
        <begin position="1"/>
        <end position="23"/>
    </location>
</feature>
<reference evidence="2 3" key="1">
    <citation type="journal article" date="2019" name="Nat. Ecol. Evol.">
        <title>Megaphylogeny resolves global patterns of mushroom evolution.</title>
        <authorList>
            <person name="Varga T."/>
            <person name="Krizsan K."/>
            <person name="Foldi C."/>
            <person name="Dima B."/>
            <person name="Sanchez-Garcia M."/>
            <person name="Sanchez-Ramirez S."/>
            <person name="Szollosi G.J."/>
            <person name="Szarkandi J.G."/>
            <person name="Papp V."/>
            <person name="Albert L."/>
            <person name="Andreopoulos W."/>
            <person name="Angelini C."/>
            <person name="Antonin V."/>
            <person name="Barry K.W."/>
            <person name="Bougher N.L."/>
            <person name="Buchanan P."/>
            <person name="Buyck B."/>
            <person name="Bense V."/>
            <person name="Catcheside P."/>
            <person name="Chovatia M."/>
            <person name="Cooper J."/>
            <person name="Damon W."/>
            <person name="Desjardin D."/>
            <person name="Finy P."/>
            <person name="Geml J."/>
            <person name="Haridas S."/>
            <person name="Hughes K."/>
            <person name="Justo A."/>
            <person name="Karasinski D."/>
            <person name="Kautmanova I."/>
            <person name="Kiss B."/>
            <person name="Kocsube S."/>
            <person name="Kotiranta H."/>
            <person name="LaButti K.M."/>
            <person name="Lechner B.E."/>
            <person name="Liimatainen K."/>
            <person name="Lipzen A."/>
            <person name="Lukacs Z."/>
            <person name="Mihaltcheva S."/>
            <person name="Morgado L.N."/>
            <person name="Niskanen T."/>
            <person name="Noordeloos M.E."/>
            <person name="Ohm R.A."/>
            <person name="Ortiz-Santana B."/>
            <person name="Ovrebo C."/>
            <person name="Racz N."/>
            <person name="Riley R."/>
            <person name="Savchenko A."/>
            <person name="Shiryaev A."/>
            <person name="Soop K."/>
            <person name="Spirin V."/>
            <person name="Szebenyi C."/>
            <person name="Tomsovsky M."/>
            <person name="Tulloss R.E."/>
            <person name="Uehling J."/>
            <person name="Grigoriev I.V."/>
            <person name="Vagvolgyi C."/>
            <person name="Papp T."/>
            <person name="Martin F.M."/>
            <person name="Miettinen O."/>
            <person name="Hibbett D.S."/>
            <person name="Nagy L.G."/>
        </authorList>
    </citation>
    <scope>NUCLEOTIDE SEQUENCE [LARGE SCALE GENOMIC DNA]</scope>
    <source>
        <strain evidence="2 3">FP101781</strain>
    </source>
</reference>
<keyword evidence="1" id="KW-0732">Signal</keyword>
<keyword evidence="3" id="KW-1185">Reference proteome</keyword>
<evidence type="ECO:0000313" key="2">
    <source>
        <dbReference type="EMBL" id="TEB22320.1"/>
    </source>
</evidence>
<sequence>MQFTTRLVSVAVVCFVAVTSIAAAPIPAPGIPASIVELEARRCQIGPFGRTPFCI</sequence>
<organism evidence="2 3">
    <name type="scientific">Coprinellus micaceus</name>
    <name type="common">Glistening ink-cap mushroom</name>
    <name type="synonym">Coprinus micaceus</name>
    <dbReference type="NCBI Taxonomy" id="71717"/>
    <lineage>
        <taxon>Eukaryota</taxon>
        <taxon>Fungi</taxon>
        <taxon>Dikarya</taxon>
        <taxon>Basidiomycota</taxon>
        <taxon>Agaricomycotina</taxon>
        <taxon>Agaricomycetes</taxon>
        <taxon>Agaricomycetidae</taxon>
        <taxon>Agaricales</taxon>
        <taxon>Agaricineae</taxon>
        <taxon>Psathyrellaceae</taxon>
        <taxon>Coprinellus</taxon>
    </lineage>
</organism>